<dbReference type="Pfam" id="PF18962">
    <property type="entry name" value="Por_Secre_tail"/>
    <property type="match status" value="1"/>
</dbReference>
<dbReference type="NCBIfam" id="TIGR04183">
    <property type="entry name" value="Por_Secre_tail"/>
    <property type="match status" value="1"/>
</dbReference>
<evidence type="ECO:0000256" key="1">
    <source>
        <dbReference type="ARBA" id="ARBA00022729"/>
    </source>
</evidence>
<organism evidence="4 5">
    <name type="scientific">Lacinutrix neustonica</name>
    <dbReference type="NCBI Taxonomy" id="2980107"/>
    <lineage>
        <taxon>Bacteria</taxon>
        <taxon>Pseudomonadati</taxon>
        <taxon>Bacteroidota</taxon>
        <taxon>Flavobacteriia</taxon>
        <taxon>Flavobacteriales</taxon>
        <taxon>Flavobacteriaceae</taxon>
        <taxon>Lacinutrix</taxon>
    </lineage>
</organism>
<gene>
    <name evidence="4" type="ORF">N7U66_15185</name>
</gene>
<evidence type="ECO:0000313" key="5">
    <source>
        <dbReference type="Proteomes" id="UP001164705"/>
    </source>
</evidence>
<protein>
    <submittedName>
        <fullName evidence="4">T9SS type A sorting domain-containing protein</fullName>
    </submittedName>
</protein>
<feature type="chain" id="PRO_5038716893" evidence="2">
    <location>
        <begin position="24"/>
        <end position="161"/>
    </location>
</feature>
<feature type="domain" description="Secretion system C-terminal sorting" evidence="3">
    <location>
        <begin position="88"/>
        <end position="158"/>
    </location>
</feature>
<proteinExistence type="predicted"/>
<keyword evidence="1 2" id="KW-0732">Signal</keyword>
<evidence type="ECO:0000256" key="2">
    <source>
        <dbReference type="SAM" id="SignalP"/>
    </source>
</evidence>
<keyword evidence="5" id="KW-1185">Reference proteome</keyword>
<evidence type="ECO:0000313" key="4">
    <source>
        <dbReference type="EMBL" id="WAC01386.1"/>
    </source>
</evidence>
<dbReference type="InterPro" id="IPR026444">
    <property type="entry name" value="Secre_tail"/>
</dbReference>
<dbReference type="AlphaFoldDB" id="A0A9E8SCU7"/>
<dbReference type="Proteomes" id="UP001164705">
    <property type="component" value="Chromosome"/>
</dbReference>
<evidence type="ECO:0000259" key="3">
    <source>
        <dbReference type="Pfam" id="PF18962"/>
    </source>
</evidence>
<dbReference type="KEGG" id="lnu:N7U66_15185"/>
<sequence>MKYNKSLLFLSMLFLLGSYIINAQEAIVSSGGDASGSNGSSSFSFGQTFYTTTVGGSGSLSEGVQQPIEIETLSNPDFKEVQLKMSTYPNPTTNLLTLSIETLDQDDLSFEMYDLLGKTILKRAITNATNTIDMSTFVSGTYLLAVKRRNETLKTYKIIKK</sequence>
<feature type="signal peptide" evidence="2">
    <location>
        <begin position="1"/>
        <end position="23"/>
    </location>
</feature>
<name>A0A9E8SCU7_9FLAO</name>
<reference evidence="4" key="1">
    <citation type="submission" date="2022-11" db="EMBL/GenBank/DDBJ databases">
        <title>Lacinutrix neustonica HL-RS19T sp. nov., isolated from the surface microlayer sample of brackish Lake Shihwa.</title>
        <authorList>
            <person name="Choi J.Y."/>
            <person name="Hwang C.Y."/>
        </authorList>
    </citation>
    <scope>NUCLEOTIDE SEQUENCE</scope>
    <source>
        <strain evidence="4">HL-RS19</strain>
    </source>
</reference>
<dbReference type="RefSeq" id="WP_267676000.1">
    <property type="nucleotide sequence ID" value="NZ_CP113088.1"/>
</dbReference>
<accession>A0A9E8SCU7</accession>
<dbReference type="EMBL" id="CP113088">
    <property type="protein sequence ID" value="WAC01386.1"/>
    <property type="molecule type" value="Genomic_DNA"/>
</dbReference>